<gene>
    <name evidence="2" type="ORF">PoB_000037700</name>
</gene>
<comment type="caution">
    <text evidence="2">The sequence shown here is derived from an EMBL/GenBank/DDBJ whole genome shotgun (WGS) entry which is preliminary data.</text>
</comment>
<evidence type="ECO:0000313" key="3">
    <source>
        <dbReference type="Proteomes" id="UP000735302"/>
    </source>
</evidence>
<feature type="region of interest" description="Disordered" evidence="1">
    <location>
        <begin position="28"/>
        <end position="51"/>
    </location>
</feature>
<keyword evidence="3" id="KW-1185">Reference proteome</keyword>
<dbReference type="AlphaFoldDB" id="A0AAV3XUR3"/>
<sequence>MDRIKLNILGLAEVRWTGAGSIKLVSPQQGDLRFSGPPSGQGAGGRARTRDRGFLADIRTGSLATVPSRHQQIETKNV</sequence>
<dbReference type="EMBL" id="BLXT01000045">
    <property type="protein sequence ID" value="GFN73871.1"/>
    <property type="molecule type" value="Genomic_DNA"/>
</dbReference>
<evidence type="ECO:0000313" key="2">
    <source>
        <dbReference type="EMBL" id="GFN73871.1"/>
    </source>
</evidence>
<name>A0AAV3XUR3_9GAST</name>
<protein>
    <submittedName>
        <fullName evidence="2">Uncharacterized protein</fullName>
    </submittedName>
</protein>
<accession>A0AAV3XUR3</accession>
<proteinExistence type="predicted"/>
<reference evidence="2 3" key="1">
    <citation type="journal article" date="2021" name="Elife">
        <title>Chloroplast acquisition without the gene transfer in kleptoplastic sea slugs, Plakobranchus ocellatus.</title>
        <authorList>
            <person name="Maeda T."/>
            <person name="Takahashi S."/>
            <person name="Yoshida T."/>
            <person name="Shimamura S."/>
            <person name="Takaki Y."/>
            <person name="Nagai Y."/>
            <person name="Toyoda A."/>
            <person name="Suzuki Y."/>
            <person name="Arimoto A."/>
            <person name="Ishii H."/>
            <person name="Satoh N."/>
            <person name="Nishiyama T."/>
            <person name="Hasebe M."/>
            <person name="Maruyama T."/>
            <person name="Minagawa J."/>
            <person name="Obokata J."/>
            <person name="Shigenobu S."/>
        </authorList>
    </citation>
    <scope>NUCLEOTIDE SEQUENCE [LARGE SCALE GENOMIC DNA]</scope>
</reference>
<organism evidence="2 3">
    <name type="scientific">Plakobranchus ocellatus</name>
    <dbReference type="NCBI Taxonomy" id="259542"/>
    <lineage>
        <taxon>Eukaryota</taxon>
        <taxon>Metazoa</taxon>
        <taxon>Spiralia</taxon>
        <taxon>Lophotrochozoa</taxon>
        <taxon>Mollusca</taxon>
        <taxon>Gastropoda</taxon>
        <taxon>Heterobranchia</taxon>
        <taxon>Euthyneura</taxon>
        <taxon>Panpulmonata</taxon>
        <taxon>Sacoglossa</taxon>
        <taxon>Placobranchoidea</taxon>
        <taxon>Plakobranchidae</taxon>
        <taxon>Plakobranchus</taxon>
    </lineage>
</organism>
<evidence type="ECO:0000256" key="1">
    <source>
        <dbReference type="SAM" id="MobiDB-lite"/>
    </source>
</evidence>
<dbReference type="Proteomes" id="UP000735302">
    <property type="component" value="Unassembled WGS sequence"/>
</dbReference>